<protein>
    <submittedName>
        <fullName evidence="1">Uncharacterized protein</fullName>
    </submittedName>
</protein>
<evidence type="ECO:0000313" key="2">
    <source>
        <dbReference type="Proteomes" id="UP000282297"/>
    </source>
</evidence>
<gene>
    <name evidence="1" type="ORF">EIH08_03020</name>
</gene>
<sequence>MQFMISSEELEKALQTVIGVFSGSDLEKKKVANNLERAVNAFLHQNEEKFKSTKDLENYAADLRQRSCSYTDALETFLDDGMWESLFWCKGERADLLESLKKVAGQKIKVIVGDLLMEVFVRNEVKNFDEVVKSILRKRNWKAFAGQHALSVTAPEMRPKVVEMLHLLMRGLEAQFAAFEKLEDQKSYLDSLLCLLGHMRKVVEEILESLDNVSSEEKASQVLQTETPGEKVSGDRYPAWIFNSPEAFQKFTFIHKEFCTSCSDLAFLYREFFEERLIIVGIRGFQDWYNRWNHAVCECWTQFKTLDRLAVKSRVERYRLVRQMYMETA</sequence>
<dbReference type="Proteomes" id="UP000282297">
    <property type="component" value="Chromosome"/>
</dbReference>
<proteinExistence type="predicted"/>
<dbReference type="RefSeq" id="WP_124784070.1">
    <property type="nucleotide sequence ID" value="NZ_CP034171.1"/>
</dbReference>
<dbReference type="EMBL" id="CP034171">
    <property type="protein sequence ID" value="AZI19831.1"/>
    <property type="molecule type" value="Genomic_DNA"/>
</dbReference>
<evidence type="ECO:0000313" key="1">
    <source>
        <dbReference type="EMBL" id="AZI19831.1"/>
    </source>
</evidence>
<name>A0A3G8WTX9_9FLAO</name>
<organism evidence="1 2">
    <name type="scientific">Chryseobacterium taklimakanense</name>
    <dbReference type="NCBI Taxonomy" id="536441"/>
    <lineage>
        <taxon>Bacteria</taxon>
        <taxon>Pseudomonadati</taxon>
        <taxon>Bacteroidota</taxon>
        <taxon>Flavobacteriia</taxon>
        <taxon>Flavobacteriales</taxon>
        <taxon>Weeksellaceae</taxon>
        <taxon>Chryseobacterium group</taxon>
        <taxon>Chryseobacterium</taxon>
    </lineage>
</organism>
<dbReference type="AlphaFoldDB" id="A0A3G8WTX9"/>
<reference evidence="2" key="1">
    <citation type="submission" date="2018-11" db="EMBL/GenBank/DDBJ databases">
        <title>Proposal to divide the Flavobacteriaceae and reorganize its genera based on Amino Acid Identity values calculated from whole genome sequences.</title>
        <authorList>
            <person name="Nicholson A.C."/>
            <person name="Gulvik C.A."/>
            <person name="Whitney A.M."/>
            <person name="Humrighouse B.W."/>
            <person name="Bell M."/>
            <person name="Holmes B."/>
            <person name="Steigerwalt A.B."/>
            <person name="Villarma A."/>
            <person name="Sheth M."/>
            <person name="Batra D."/>
            <person name="Pryor J."/>
            <person name="Bernardet J.-F."/>
            <person name="Hugo C."/>
            <person name="Kampfer P."/>
            <person name="Newman J.D."/>
            <person name="McQuiston J.R."/>
        </authorList>
    </citation>
    <scope>NUCLEOTIDE SEQUENCE [LARGE SCALE GENOMIC DNA]</scope>
    <source>
        <strain evidence="2">H4753</strain>
    </source>
</reference>
<accession>A0A3G8WTX9</accession>